<evidence type="ECO:0000313" key="3">
    <source>
        <dbReference type="Proteomes" id="UP000274593"/>
    </source>
</evidence>
<feature type="transmembrane region" description="Helical" evidence="1">
    <location>
        <begin position="57"/>
        <end position="74"/>
    </location>
</feature>
<proteinExistence type="predicted"/>
<organism evidence="2 3">
    <name type="scientific">Tenacibaculum singaporense</name>
    <dbReference type="NCBI Taxonomy" id="2358479"/>
    <lineage>
        <taxon>Bacteria</taxon>
        <taxon>Pseudomonadati</taxon>
        <taxon>Bacteroidota</taxon>
        <taxon>Flavobacteriia</taxon>
        <taxon>Flavobacteriales</taxon>
        <taxon>Flavobacteriaceae</taxon>
        <taxon>Tenacibaculum</taxon>
    </lineage>
</organism>
<keyword evidence="1" id="KW-0812">Transmembrane</keyword>
<dbReference type="EMBL" id="CP032548">
    <property type="protein sequence ID" value="AZJ36952.1"/>
    <property type="molecule type" value="Genomic_DNA"/>
</dbReference>
<reference evidence="2 3" key="1">
    <citation type="submission" date="2018-09" db="EMBL/GenBank/DDBJ databases">
        <title>Insights into the microbiota of Asian seabass (Lates calcarifer) with tenacibaculosis symptoms and description of sp. nov. Tenacibaculum singaporense.</title>
        <authorList>
            <person name="Miyake S."/>
            <person name="Soh M."/>
            <person name="Azman M.N."/>
            <person name="Ngoh S.Y."/>
            <person name="Orban L."/>
        </authorList>
    </citation>
    <scope>NUCLEOTIDE SEQUENCE [LARGE SCALE GENOMIC DNA]</scope>
    <source>
        <strain evidence="2 3">DSM 106434</strain>
    </source>
</reference>
<keyword evidence="1" id="KW-0472">Membrane</keyword>
<keyword evidence="1" id="KW-1133">Transmembrane helix</keyword>
<keyword evidence="3" id="KW-1185">Reference proteome</keyword>
<dbReference type="KEGG" id="tsig:D6T69_15950"/>
<name>A0A3S8RAY0_9FLAO</name>
<gene>
    <name evidence="2" type="ORF">D6T69_15950</name>
</gene>
<sequence length="223" mass="25407">MKIVKIVIAVILIMSALGGFITGEALPSVFMLVLGILLIPNVKEIITKNLKFWNNKAIRYGSYIGLFILASLFIDSDKYANQQQSQEQSQQVEAKQEEPAKEIIPPKKQVKFSTDYDKSELYGDWELTQTFEEATPNEVTKIEDNSEDVKILHLTKSKYQTSYPYGAGENPTFNYTFNNGYLSVVTGKMKMEIYGYTVLLSEDKQLIYVKEKSGLVQVFKRKN</sequence>
<dbReference type="AlphaFoldDB" id="A0A3S8RAY0"/>
<evidence type="ECO:0000256" key="1">
    <source>
        <dbReference type="SAM" id="Phobius"/>
    </source>
</evidence>
<dbReference type="Proteomes" id="UP000274593">
    <property type="component" value="Chromosome"/>
</dbReference>
<evidence type="ECO:0000313" key="2">
    <source>
        <dbReference type="EMBL" id="AZJ36952.1"/>
    </source>
</evidence>
<dbReference type="RefSeq" id="WP_125069108.1">
    <property type="nucleotide sequence ID" value="NZ_CP032548.1"/>
</dbReference>
<protein>
    <submittedName>
        <fullName evidence="2">Uncharacterized protein</fullName>
    </submittedName>
</protein>
<accession>A0A3S8RAY0</accession>
<feature type="transmembrane region" description="Helical" evidence="1">
    <location>
        <begin position="6"/>
        <end position="37"/>
    </location>
</feature>